<dbReference type="AlphaFoldDB" id="A0A8H3ICK9"/>
<accession>A0A8H3ICK9</accession>
<evidence type="ECO:0000313" key="2">
    <source>
        <dbReference type="Proteomes" id="UP000664203"/>
    </source>
</evidence>
<dbReference type="Proteomes" id="UP000664203">
    <property type="component" value="Unassembled WGS sequence"/>
</dbReference>
<sequence>MAVSEIKDFDLSFEFEALELELPDTSNLGKDERNARVEGSTGSIDFGKSSISGEFKLIKFGDYEPRSCPACALVVDFHFSSNLSCRIEEATVLCTVGSQKTDIVKTNSDDVLRPKFIRYMPKTTRDKDSTEVNLTKGFKINPTIGVQGIVDISLGELYKDRNLMEKTYWTWQGEKLDTHSEHDTLRFQGFANENDQDGFNKSVRTAMLLEHLNQPFYIDFKFSAKVQYSGLNVVGFFRRMIGHERSIIARRNFAPDQIGL</sequence>
<keyword evidence="2" id="KW-1185">Reference proteome</keyword>
<organism evidence="1 2">
    <name type="scientific">Alectoria fallacina</name>
    <dbReference type="NCBI Taxonomy" id="1903189"/>
    <lineage>
        <taxon>Eukaryota</taxon>
        <taxon>Fungi</taxon>
        <taxon>Dikarya</taxon>
        <taxon>Ascomycota</taxon>
        <taxon>Pezizomycotina</taxon>
        <taxon>Lecanoromycetes</taxon>
        <taxon>OSLEUM clade</taxon>
        <taxon>Lecanoromycetidae</taxon>
        <taxon>Lecanorales</taxon>
        <taxon>Lecanorineae</taxon>
        <taxon>Parmeliaceae</taxon>
        <taxon>Alectoria</taxon>
    </lineage>
</organism>
<name>A0A8H3ICK9_9LECA</name>
<reference evidence="1" key="1">
    <citation type="submission" date="2021-03" db="EMBL/GenBank/DDBJ databases">
        <authorList>
            <person name="Tagirdzhanova G."/>
        </authorList>
    </citation>
    <scope>NUCLEOTIDE SEQUENCE</scope>
</reference>
<evidence type="ECO:0000313" key="1">
    <source>
        <dbReference type="EMBL" id="CAF9913433.1"/>
    </source>
</evidence>
<gene>
    <name evidence="1" type="ORF">ALECFALPRED_008811</name>
</gene>
<proteinExistence type="predicted"/>
<dbReference type="OrthoDB" id="10283836at2759"/>
<dbReference type="EMBL" id="CAJPDR010000062">
    <property type="protein sequence ID" value="CAF9913433.1"/>
    <property type="molecule type" value="Genomic_DNA"/>
</dbReference>
<comment type="caution">
    <text evidence="1">The sequence shown here is derived from an EMBL/GenBank/DDBJ whole genome shotgun (WGS) entry which is preliminary data.</text>
</comment>
<protein>
    <submittedName>
        <fullName evidence="1">Uncharacterized protein</fullName>
    </submittedName>
</protein>